<feature type="region of interest" description="Disordered" evidence="1">
    <location>
        <begin position="188"/>
        <end position="209"/>
    </location>
</feature>
<sequence length="321" mass="35903">MAIYSSVPPPEQQVPATATSPTTTAPGLTAGLASLSISAPAQGSGVSLSIPLDAVKAVKARKERLRRDSMKHREALLKGKEGSRRRQRWENDRFLNVPNAQPPLPSDWEIHPTYPVHSVPYYLAPLWDLRTEHARKPSSSKNKSSQKSNEQKGRIPSDLKAKLKRSKGAKTLLQELEEEVRNFVKEHERQERLRASGRDEDDEPELDSEDEEIVFVGRNGKMSDLVRAEREKAESFLQREKCIWEGGVDEQGGGFGRWLVHSIAEYYGLSSRSVTVGDPARREAYVGIKTLPKSVKMKTGREVSISSRVDGELPRPLYGLI</sequence>
<proteinExistence type="predicted"/>
<feature type="compositionally biased region" description="Basic and acidic residues" evidence="1">
    <location>
        <begin position="149"/>
        <end position="161"/>
    </location>
</feature>
<evidence type="ECO:0000256" key="1">
    <source>
        <dbReference type="SAM" id="MobiDB-lite"/>
    </source>
</evidence>
<dbReference type="Proteomes" id="UP000696280">
    <property type="component" value="Unassembled WGS sequence"/>
</dbReference>
<feature type="compositionally biased region" description="Low complexity" evidence="1">
    <location>
        <begin position="139"/>
        <end position="148"/>
    </location>
</feature>
<feature type="region of interest" description="Disordered" evidence="1">
    <location>
        <begin position="65"/>
        <end position="106"/>
    </location>
</feature>
<dbReference type="PANTHER" id="PTHR32019:SF2">
    <property type="entry name" value="R3H DOMAIN-CONTAINING PROTEIN 4"/>
    <property type="match status" value="1"/>
</dbReference>
<feature type="compositionally biased region" description="Acidic residues" evidence="1">
    <location>
        <begin position="199"/>
        <end position="209"/>
    </location>
</feature>
<feature type="region of interest" description="Disordered" evidence="1">
    <location>
        <begin position="133"/>
        <end position="164"/>
    </location>
</feature>
<dbReference type="AlphaFoldDB" id="A0A9N9L846"/>
<dbReference type="GO" id="GO:0003676">
    <property type="term" value="F:nucleic acid binding"/>
    <property type="evidence" value="ECO:0007669"/>
    <property type="project" value="InterPro"/>
</dbReference>
<gene>
    <name evidence="3" type="ORF">HYFRA_00005201</name>
</gene>
<feature type="compositionally biased region" description="Low complexity" evidence="1">
    <location>
        <begin position="15"/>
        <end position="26"/>
    </location>
</feature>
<comment type="caution">
    <text evidence="3">The sequence shown here is derived from an EMBL/GenBank/DDBJ whole genome shotgun (WGS) entry which is preliminary data.</text>
</comment>
<dbReference type="EMBL" id="CAJVRL010000127">
    <property type="protein sequence ID" value="CAG8962155.1"/>
    <property type="molecule type" value="Genomic_DNA"/>
</dbReference>
<feature type="compositionally biased region" description="Basic and acidic residues" evidence="1">
    <location>
        <begin position="65"/>
        <end position="93"/>
    </location>
</feature>
<feature type="region of interest" description="Disordered" evidence="1">
    <location>
        <begin position="1"/>
        <end position="26"/>
    </location>
</feature>
<dbReference type="InterPro" id="IPR039629">
    <property type="entry name" value="R3HDM4"/>
</dbReference>
<organism evidence="3 4">
    <name type="scientific">Hymenoscyphus fraxineus</name>
    <dbReference type="NCBI Taxonomy" id="746836"/>
    <lineage>
        <taxon>Eukaryota</taxon>
        <taxon>Fungi</taxon>
        <taxon>Dikarya</taxon>
        <taxon>Ascomycota</taxon>
        <taxon>Pezizomycotina</taxon>
        <taxon>Leotiomycetes</taxon>
        <taxon>Helotiales</taxon>
        <taxon>Helotiaceae</taxon>
        <taxon>Hymenoscyphus</taxon>
    </lineage>
</organism>
<keyword evidence="4" id="KW-1185">Reference proteome</keyword>
<dbReference type="Pfam" id="PF13902">
    <property type="entry name" value="R3H-assoc"/>
    <property type="match status" value="1"/>
</dbReference>
<evidence type="ECO:0000313" key="4">
    <source>
        <dbReference type="Proteomes" id="UP000696280"/>
    </source>
</evidence>
<evidence type="ECO:0000313" key="3">
    <source>
        <dbReference type="EMBL" id="CAG8962155.1"/>
    </source>
</evidence>
<evidence type="ECO:0000259" key="2">
    <source>
        <dbReference type="Pfam" id="PF13902"/>
    </source>
</evidence>
<dbReference type="InterPro" id="IPR036867">
    <property type="entry name" value="R3H_dom_sf"/>
</dbReference>
<accession>A0A9N9L846</accession>
<name>A0A9N9L846_9HELO</name>
<dbReference type="SUPFAM" id="SSF82708">
    <property type="entry name" value="R3H domain"/>
    <property type="match status" value="1"/>
</dbReference>
<reference evidence="3" key="1">
    <citation type="submission" date="2021-07" db="EMBL/GenBank/DDBJ databases">
        <authorList>
            <person name="Durling M."/>
        </authorList>
    </citation>
    <scope>NUCLEOTIDE SEQUENCE</scope>
</reference>
<feature type="compositionally biased region" description="Basic and acidic residues" evidence="1">
    <location>
        <begin position="188"/>
        <end position="198"/>
    </location>
</feature>
<dbReference type="PANTHER" id="PTHR32019">
    <property type="entry name" value="R3H DOMAIN-CONTAINING PROTEIN 4"/>
    <property type="match status" value="1"/>
</dbReference>
<protein>
    <recommendedName>
        <fullName evidence="2">R3H-associated N-terminal domain-containing protein</fullName>
    </recommendedName>
</protein>
<dbReference type="OrthoDB" id="10256743at2759"/>
<dbReference type="CDD" id="cd02325">
    <property type="entry name" value="R3H"/>
    <property type="match status" value="1"/>
</dbReference>
<feature type="domain" description="R3H-associated N-terminal" evidence="2">
    <location>
        <begin position="62"/>
        <end position="165"/>
    </location>
</feature>
<dbReference type="InterPro" id="IPR025952">
    <property type="entry name" value="R3H-assoc_dom"/>
</dbReference>